<evidence type="ECO:0000313" key="2">
    <source>
        <dbReference type="EMBL" id="KIF51602.1"/>
    </source>
</evidence>
<comment type="caution">
    <text evidence="2">The sequence shown here is derived from an EMBL/GenBank/DDBJ whole genome shotgun (WGS) entry which is preliminary data.</text>
</comment>
<dbReference type="Proteomes" id="UP000031586">
    <property type="component" value="Unassembled WGS sequence"/>
</dbReference>
<dbReference type="PATRIC" id="fig|1229493.5.peg.3082"/>
<proteinExistence type="predicted"/>
<accession>A0A0C1W5B2</accession>
<sequence>MKIVEIINESLRFEIKKLIWFSLNNNSISVSKNQISLNSKSIEKLDSMKLDELLLFRKILLEMNASKSLSEISDCYNSAWSYAEKIQGNYLKAMALIVIASLVLVFILYKENVIYIVPNKSFKLCISIQDEYYFLVLNFYYYIVSLVSIMSRIVFQIGMYIPNSSFNLMRKQFFVYSLIWPLVLILIYNMTDIEKINDGIFNDSLFFAISGWGFQKFFQTMVNILNNIEISVSKSLQGITKKILK</sequence>
<evidence type="ECO:0000313" key="3">
    <source>
        <dbReference type="Proteomes" id="UP000031586"/>
    </source>
</evidence>
<dbReference type="AlphaFoldDB" id="A0A0C1W5B2"/>
<keyword evidence="1" id="KW-0812">Transmembrane</keyword>
<feature type="transmembrane region" description="Helical" evidence="1">
    <location>
        <begin position="90"/>
        <end position="109"/>
    </location>
</feature>
<name>A0A0C1W5B2_9VIBR</name>
<dbReference type="EMBL" id="JPRD01000032">
    <property type="protein sequence ID" value="KIF51602.1"/>
    <property type="molecule type" value="Genomic_DNA"/>
</dbReference>
<feature type="transmembrane region" description="Helical" evidence="1">
    <location>
        <begin position="173"/>
        <end position="191"/>
    </location>
</feature>
<reference evidence="2 3" key="1">
    <citation type="submission" date="2014-07" db="EMBL/GenBank/DDBJ databases">
        <title>Unique and conserved regions in Vibrio harveyi and related species in comparison with the shrimp pathogen Vibrio harveyi CAIM 1792.</title>
        <authorList>
            <person name="Espinoza-Valles I."/>
            <person name="Vora G."/>
            <person name="Leekitcharoenphon P."/>
            <person name="Ussery D."/>
            <person name="Hoj L."/>
            <person name="Gomez-Gil B."/>
        </authorList>
    </citation>
    <scope>NUCLEOTIDE SEQUENCE [LARGE SCALE GENOMIC DNA]</scope>
    <source>
        <strain evidence="3">CAIM 1854 / LMG 25443</strain>
    </source>
</reference>
<dbReference type="RefSeq" id="WP_020197950.1">
    <property type="nucleotide sequence ID" value="NZ_BAOH01000171.1"/>
</dbReference>
<protein>
    <submittedName>
        <fullName evidence="2">Uncharacterized protein</fullName>
    </submittedName>
</protein>
<keyword evidence="1" id="KW-1133">Transmembrane helix</keyword>
<feature type="transmembrane region" description="Helical" evidence="1">
    <location>
        <begin position="139"/>
        <end position="161"/>
    </location>
</feature>
<keyword evidence="1" id="KW-0472">Membrane</keyword>
<evidence type="ECO:0000256" key="1">
    <source>
        <dbReference type="SAM" id="Phobius"/>
    </source>
</evidence>
<gene>
    <name evidence="2" type="ORF">H735_18820</name>
</gene>
<organism evidence="2 3">
    <name type="scientific">Vibrio owensii CAIM 1854 = LMG 25443</name>
    <dbReference type="NCBI Taxonomy" id="1229493"/>
    <lineage>
        <taxon>Bacteria</taxon>
        <taxon>Pseudomonadati</taxon>
        <taxon>Pseudomonadota</taxon>
        <taxon>Gammaproteobacteria</taxon>
        <taxon>Vibrionales</taxon>
        <taxon>Vibrionaceae</taxon>
        <taxon>Vibrio</taxon>
    </lineage>
</organism>